<sequence length="680" mass="76227">MPPPSFPMEAALPSPPPGHVLAERYTVLNPLGHGGMGLVLAAYDARLNRRVALKLLRPRWGLDDGDDSQVRLLREAQAMARLNSPHVVHVYDAGRLEDDSVFIAMEYVEGRTLRQWLQQQPRTWREVLRAFLEAGQGLAAAHAAGLVHRDFKPDNVLVGQDGRVRVTDFGLAQAAPASDASTPVWKEECALPRTWVEPLTESGGMLGTPRYMAPEQLQGRPVDARSDLFTFCVALYEALYDQRPFAGDSEAELLEARLAERITPVPAQTEVPTWVARAVLRGLRADPLQRPSSLRELLEELENDPKQPAASTRRWVNQRTEACELARQERADQLPRLAVLREYGLERQVDRLAALHHTGKYKEGLSLAEQLWPRVEALGHPPLSARVLYWNASLQDGAGDYKGAEASLREALVLSAQGKDTLMETRAWNLLVTVVGTRQARHAEALWMELPLRASTERLGDARQRALMHETLGSVRWSQGENEQAREDFARALALLEQLPGHNEVDLSRLLNRMGNVLLELDQYEQAQVRYERALAIEEKNLGPDHLAVATTCVVLGQTLVRLGKWDEAARYLRRAQTIGEKPFHQSPVLLAHALLGWGELRLARGQPAAAIPLLERALAHIETRSRAEVQWHLARTLWEAGAEHARARDLAIQAQESFRSLRQQRQLARVTQWLATHPL</sequence>
<organism evidence="9 10">
    <name type="scientific">Archangium lansingense</name>
    <dbReference type="NCBI Taxonomy" id="2995310"/>
    <lineage>
        <taxon>Bacteria</taxon>
        <taxon>Pseudomonadati</taxon>
        <taxon>Myxococcota</taxon>
        <taxon>Myxococcia</taxon>
        <taxon>Myxococcales</taxon>
        <taxon>Cystobacterineae</taxon>
        <taxon>Archangiaceae</taxon>
        <taxon>Archangium</taxon>
    </lineage>
</organism>
<comment type="caution">
    <text evidence="9">The sequence shown here is derived from an EMBL/GenBank/DDBJ whole genome shotgun (WGS) entry which is preliminary data.</text>
</comment>
<dbReference type="SUPFAM" id="SSF48452">
    <property type="entry name" value="TPR-like"/>
    <property type="match status" value="3"/>
</dbReference>
<dbReference type="PROSITE" id="PS50005">
    <property type="entry name" value="TPR"/>
    <property type="match status" value="1"/>
</dbReference>
<dbReference type="PROSITE" id="PS00107">
    <property type="entry name" value="PROTEIN_KINASE_ATP"/>
    <property type="match status" value="1"/>
</dbReference>
<dbReference type="SMART" id="SM00028">
    <property type="entry name" value="TPR"/>
    <property type="match status" value="5"/>
</dbReference>
<keyword evidence="2 6" id="KW-0547">Nucleotide-binding</keyword>
<dbReference type="CDD" id="cd14014">
    <property type="entry name" value="STKc_PknB_like"/>
    <property type="match status" value="1"/>
</dbReference>
<dbReference type="PANTHER" id="PTHR43289:SF6">
    <property type="entry name" value="SERINE_THREONINE-PROTEIN KINASE NEKL-3"/>
    <property type="match status" value="1"/>
</dbReference>
<feature type="repeat" description="TPR" evidence="5">
    <location>
        <begin position="508"/>
        <end position="541"/>
    </location>
</feature>
<dbReference type="RefSeq" id="WP_267541192.1">
    <property type="nucleotide sequence ID" value="NZ_JAPNKA010000001.1"/>
</dbReference>
<reference evidence="9 10" key="1">
    <citation type="submission" date="2022-11" db="EMBL/GenBank/DDBJ databases">
        <title>Minimal conservation of predation-associated metabolite biosynthetic gene clusters underscores biosynthetic potential of Myxococcota including descriptions for ten novel species: Archangium lansinium sp. nov., Myxococcus landrumus sp. nov., Nannocystis bai.</title>
        <authorList>
            <person name="Ahearne A."/>
            <person name="Stevens C."/>
            <person name="Phillips K."/>
        </authorList>
    </citation>
    <scope>NUCLEOTIDE SEQUENCE [LARGE SCALE GENOMIC DNA]</scope>
    <source>
        <strain evidence="9 10">MIWBW</strain>
    </source>
</reference>
<evidence type="ECO:0000259" key="8">
    <source>
        <dbReference type="PROSITE" id="PS50011"/>
    </source>
</evidence>
<evidence type="ECO:0000313" key="9">
    <source>
        <dbReference type="EMBL" id="MCY1082633.1"/>
    </source>
</evidence>
<dbReference type="Gene3D" id="1.10.510.10">
    <property type="entry name" value="Transferase(Phosphotransferase) domain 1"/>
    <property type="match status" value="1"/>
</dbReference>
<dbReference type="InterPro" id="IPR017441">
    <property type="entry name" value="Protein_kinase_ATP_BS"/>
</dbReference>
<dbReference type="InterPro" id="IPR008271">
    <property type="entry name" value="Ser/Thr_kinase_AS"/>
</dbReference>
<dbReference type="InterPro" id="IPR011990">
    <property type="entry name" value="TPR-like_helical_dom_sf"/>
</dbReference>
<protein>
    <submittedName>
        <fullName evidence="9">Serine/threonine-protein kinase</fullName>
    </submittedName>
</protein>
<dbReference type="Gene3D" id="1.25.40.10">
    <property type="entry name" value="Tetratricopeptide repeat domain"/>
    <property type="match status" value="1"/>
</dbReference>
<gene>
    <name evidence="9" type="ORF">OV287_50110</name>
</gene>
<evidence type="ECO:0000256" key="7">
    <source>
        <dbReference type="SAM" id="Coils"/>
    </source>
</evidence>
<dbReference type="GO" id="GO:0016301">
    <property type="term" value="F:kinase activity"/>
    <property type="evidence" value="ECO:0007669"/>
    <property type="project" value="UniProtKB-KW"/>
</dbReference>
<dbReference type="SUPFAM" id="SSF56112">
    <property type="entry name" value="Protein kinase-like (PK-like)"/>
    <property type="match status" value="1"/>
</dbReference>
<evidence type="ECO:0000256" key="2">
    <source>
        <dbReference type="ARBA" id="ARBA00022741"/>
    </source>
</evidence>
<dbReference type="InterPro" id="IPR000719">
    <property type="entry name" value="Prot_kinase_dom"/>
</dbReference>
<dbReference type="Proteomes" id="UP001207654">
    <property type="component" value="Unassembled WGS sequence"/>
</dbReference>
<dbReference type="PROSITE" id="PS50011">
    <property type="entry name" value="PROTEIN_KINASE_DOM"/>
    <property type="match status" value="1"/>
</dbReference>
<evidence type="ECO:0000256" key="1">
    <source>
        <dbReference type="ARBA" id="ARBA00022679"/>
    </source>
</evidence>
<keyword evidence="10" id="KW-1185">Reference proteome</keyword>
<dbReference type="EMBL" id="JAPNKA010000001">
    <property type="protein sequence ID" value="MCY1082633.1"/>
    <property type="molecule type" value="Genomic_DNA"/>
</dbReference>
<name>A0ABT4ALQ3_9BACT</name>
<evidence type="ECO:0000256" key="3">
    <source>
        <dbReference type="ARBA" id="ARBA00022777"/>
    </source>
</evidence>
<dbReference type="Pfam" id="PF13424">
    <property type="entry name" value="TPR_12"/>
    <property type="match status" value="1"/>
</dbReference>
<feature type="coiled-coil region" evidence="7">
    <location>
        <begin position="507"/>
        <end position="541"/>
    </location>
</feature>
<evidence type="ECO:0000256" key="5">
    <source>
        <dbReference type="PROSITE-ProRule" id="PRU00339"/>
    </source>
</evidence>
<dbReference type="PANTHER" id="PTHR43289">
    <property type="entry name" value="MITOGEN-ACTIVATED PROTEIN KINASE KINASE KINASE 20-RELATED"/>
    <property type="match status" value="1"/>
</dbReference>
<evidence type="ECO:0000256" key="6">
    <source>
        <dbReference type="PROSITE-ProRule" id="PRU10141"/>
    </source>
</evidence>
<feature type="binding site" evidence="6">
    <location>
        <position position="54"/>
    </location>
    <ligand>
        <name>ATP</name>
        <dbReference type="ChEBI" id="CHEBI:30616"/>
    </ligand>
</feature>
<dbReference type="InterPro" id="IPR011009">
    <property type="entry name" value="Kinase-like_dom_sf"/>
</dbReference>
<dbReference type="PROSITE" id="PS00108">
    <property type="entry name" value="PROTEIN_KINASE_ST"/>
    <property type="match status" value="1"/>
</dbReference>
<dbReference type="InterPro" id="IPR019734">
    <property type="entry name" value="TPR_rpt"/>
</dbReference>
<keyword evidence="4 6" id="KW-0067">ATP-binding</keyword>
<feature type="domain" description="Protein kinase" evidence="8">
    <location>
        <begin position="25"/>
        <end position="302"/>
    </location>
</feature>
<accession>A0ABT4ALQ3</accession>
<evidence type="ECO:0000313" key="10">
    <source>
        <dbReference type="Proteomes" id="UP001207654"/>
    </source>
</evidence>
<evidence type="ECO:0000256" key="4">
    <source>
        <dbReference type="ARBA" id="ARBA00022840"/>
    </source>
</evidence>
<proteinExistence type="predicted"/>
<keyword evidence="1" id="KW-0808">Transferase</keyword>
<dbReference type="Pfam" id="PF00069">
    <property type="entry name" value="Pkinase"/>
    <property type="match status" value="1"/>
</dbReference>
<keyword evidence="7" id="KW-0175">Coiled coil</keyword>
<keyword evidence="3 9" id="KW-0418">Kinase</keyword>
<dbReference type="Gene3D" id="3.30.200.20">
    <property type="entry name" value="Phosphorylase Kinase, domain 1"/>
    <property type="match status" value="1"/>
</dbReference>
<keyword evidence="5" id="KW-0802">TPR repeat</keyword>